<dbReference type="Pfam" id="PF15239">
    <property type="entry name" value="CFAP96-like"/>
    <property type="match status" value="1"/>
</dbReference>
<evidence type="ECO:0000313" key="2">
    <source>
        <dbReference type="Proteomes" id="UP000236370"/>
    </source>
</evidence>
<dbReference type="InterPro" id="IPR029358">
    <property type="entry name" value="CFAP96"/>
</dbReference>
<accession>A0A2J8L842</accession>
<dbReference type="Proteomes" id="UP000236370">
    <property type="component" value="Unassembled WGS sequence"/>
</dbReference>
<sequence length="36" mass="4052">MPAEGGKTDMERIGLFSEMEYITVGDKYVSQFNHVA</sequence>
<dbReference type="AlphaFoldDB" id="A0A2J8L842"/>
<proteinExistence type="predicted"/>
<protein>
    <submittedName>
        <fullName evidence="1">C4orf47 isoform 3</fullName>
    </submittedName>
</protein>
<gene>
    <name evidence="1" type="ORF">CK820_G0031711</name>
</gene>
<comment type="caution">
    <text evidence="1">The sequence shown here is derived from an EMBL/GenBank/DDBJ whole genome shotgun (WGS) entry which is preliminary data.</text>
</comment>
<organism evidence="1 2">
    <name type="scientific">Pan troglodytes</name>
    <name type="common">Chimpanzee</name>
    <dbReference type="NCBI Taxonomy" id="9598"/>
    <lineage>
        <taxon>Eukaryota</taxon>
        <taxon>Metazoa</taxon>
        <taxon>Chordata</taxon>
        <taxon>Craniata</taxon>
        <taxon>Vertebrata</taxon>
        <taxon>Euteleostomi</taxon>
        <taxon>Mammalia</taxon>
        <taxon>Eutheria</taxon>
        <taxon>Euarchontoglires</taxon>
        <taxon>Primates</taxon>
        <taxon>Haplorrhini</taxon>
        <taxon>Catarrhini</taxon>
        <taxon>Hominidae</taxon>
        <taxon>Pan</taxon>
    </lineage>
</organism>
<dbReference type="SMR" id="A0A2J8L842"/>
<evidence type="ECO:0000313" key="1">
    <source>
        <dbReference type="EMBL" id="PNI43443.1"/>
    </source>
</evidence>
<dbReference type="EMBL" id="NBAG03000302">
    <property type="protein sequence ID" value="PNI43443.1"/>
    <property type="molecule type" value="Genomic_DNA"/>
</dbReference>
<reference evidence="1 2" key="1">
    <citation type="submission" date="2017-12" db="EMBL/GenBank/DDBJ databases">
        <title>High-resolution comparative analysis of great ape genomes.</title>
        <authorList>
            <person name="Pollen A."/>
            <person name="Hastie A."/>
            <person name="Hormozdiari F."/>
            <person name="Dougherty M."/>
            <person name="Liu R."/>
            <person name="Chaisson M."/>
            <person name="Hoppe E."/>
            <person name="Hill C."/>
            <person name="Pang A."/>
            <person name="Hillier L."/>
            <person name="Baker C."/>
            <person name="Armstrong J."/>
            <person name="Shendure J."/>
            <person name="Paten B."/>
            <person name="Wilson R."/>
            <person name="Chao H."/>
            <person name="Schneider V."/>
            <person name="Ventura M."/>
            <person name="Kronenberg Z."/>
            <person name="Murali S."/>
            <person name="Gordon D."/>
            <person name="Cantsilieris S."/>
            <person name="Munson K."/>
            <person name="Nelson B."/>
            <person name="Raja A."/>
            <person name="Underwood J."/>
            <person name="Diekhans M."/>
            <person name="Fiddes I."/>
            <person name="Haussler D."/>
            <person name="Eichler E."/>
        </authorList>
    </citation>
    <scope>NUCLEOTIDE SEQUENCE [LARGE SCALE GENOMIC DNA]</scope>
    <source>
        <strain evidence="1">Yerkes chimp pedigree #C0471</strain>
    </source>
</reference>
<name>A0A2J8L842_PANTR</name>